<comment type="caution">
    <text evidence="1">The sequence shown here is derived from an EMBL/GenBank/DDBJ whole genome shotgun (WGS) entry which is preliminary data.</text>
</comment>
<proteinExistence type="predicted"/>
<name>A0A9W4T8P1_9GLOM</name>
<protein>
    <submittedName>
        <fullName evidence="1">10388_t:CDS:1</fullName>
    </submittedName>
</protein>
<feature type="non-terminal residue" evidence="1">
    <location>
        <position position="64"/>
    </location>
</feature>
<sequence length="64" mass="7404">MALVAPVVASFEWTIEAARELICKNHDDFEFVPNNRYERIWKTYPTNCFLIEGSLLLPFNVVGN</sequence>
<accession>A0A9W4T8P1</accession>
<gene>
    <name evidence="1" type="ORF">FWILDA_LOCUS17880</name>
</gene>
<dbReference type="EMBL" id="CAMKVN010015494">
    <property type="protein sequence ID" value="CAI2197046.1"/>
    <property type="molecule type" value="Genomic_DNA"/>
</dbReference>
<organism evidence="1 2">
    <name type="scientific">Funneliformis geosporum</name>
    <dbReference type="NCBI Taxonomy" id="1117311"/>
    <lineage>
        <taxon>Eukaryota</taxon>
        <taxon>Fungi</taxon>
        <taxon>Fungi incertae sedis</taxon>
        <taxon>Mucoromycota</taxon>
        <taxon>Glomeromycotina</taxon>
        <taxon>Glomeromycetes</taxon>
        <taxon>Glomerales</taxon>
        <taxon>Glomeraceae</taxon>
        <taxon>Funneliformis</taxon>
    </lineage>
</organism>
<dbReference type="Proteomes" id="UP001153678">
    <property type="component" value="Unassembled WGS sequence"/>
</dbReference>
<reference evidence="1" key="1">
    <citation type="submission" date="2022-08" db="EMBL/GenBank/DDBJ databases">
        <authorList>
            <person name="Kallberg Y."/>
            <person name="Tangrot J."/>
            <person name="Rosling A."/>
        </authorList>
    </citation>
    <scope>NUCLEOTIDE SEQUENCE</scope>
    <source>
        <strain evidence="1">Wild A</strain>
    </source>
</reference>
<evidence type="ECO:0000313" key="1">
    <source>
        <dbReference type="EMBL" id="CAI2197046.1"/>
    </source>
</evidence>
<keyword evidence="2" id="KW-1185">Reference proteome</keyword>
<evidence type="ECO:0000313" key="2">
    <source>
        <dbReference type="Proteomes" id="UP001153678"/>
    </source>
</evidence>
<dbReference type="AlphaFoldDB" id="A0A9W4T8P1"/>